<dbReference type="Proteomes" id="UP000663850">
    <property type="component" value="Unassembled WGS sequence"/>
</dbReference>
<protein>
    <submittedName>
        <fullName evidence="2">Uncharacterized protein</fullName>
    </submittedName>
</protein>
<reference evidence="2" key="1">
    <citation type="submission" date="2021-01" db="EMBL/GenBank/DDBJ databases">
        <authorList>
            <person name="Kaushik A."/>
        </authorList>
    </citation>
    <scope>NUCLEOTIDE SEQUENCE</scope>
    <source>
        <strain evidence="2">Type strain: AG8-Rh-89/</strain>
    </source>
</reference>
<evidence type="ECO:0000313" key="3">
    <source>
        <dbReference type="Proteomes" id="UP000663850"/>
    </source>
</evidence>
<dbReference type="AlphaFoldDB" id="A0A8H2X8Y5"/>
<name>A0A8H2X8Y5_9AGAM</name>
<organism evidence="2 3">
    <name type="scientific">Rhizoctonia solani</name>
    <dbReference type="NCBI Taxonomy" id="456999"/>
    <lineage>
        <taxon>Eukaryota</taxon>
        <taxon>Fungi</taxon>
        <taxon>Dikarya</taxon>
        <taxon>Basidiomycota</taxon>
        <taxon>Agaricomycotina</taxon>
        <taxon>Agaricomycetes</taxon>
        <taxon>Cantharellales</taxon>
        <taxon>Ceratobasidiaceae</taxon>
        <taxon>Rhizoctonia</taxon>
    </lineage>
</organism>
<evidence type="ECO:0000313" key="2">
    <source>
        <dbReference type="EMBL" id="CAE6420872.1"/>
    </source>
</evidence>
<dbReference type="EMBL" id="CAJMWZ010000525">
    <property type="protein sequence ID" value="CAE6420872.1"/>
    <property type="molecule type" value="Genomic_DNA"/>
</dbReference>
<sequence length="218" mass="24957">MTSPFLCHCNHIAVPAVIEGNTMLVCRHLLQGSHYRMDPHHVPCGFKLVEDTDTELQPAVRARVLHCKPRAFQALGPPRGSGFLDLYRPKHEIAARNNRMPFAEDDMDIDEAPIEGASSGLLEQSPPMDLHAYQKRCFMLERQLQASEAEKRELKQQLVELREEAQQDLVDLEEQCQAQVRVKEEEAEYYKKRYESVRAELHTLRRSTGTIVSNALQP</sequence>
<comment type="caution">
    <text evidence="2">The sequence shown here is derived from an EMBL/GenBank/DDBJ whole genome shotgun (WGS) entry which is preliminary data.</text>
</comment>
<evidence type="ECO:0000256" key="1">
    <source>
        <dbReference type="SAM" id="Coils"/>
    </source>
</evidence>
<keyword evidence="1" id="KW-0175">Coiled coil</keyword>
<proteinExistence type="predicted"/>
<feature type="coiled-coil region" evidence="1">
    <location>
        <begin position="130"/>
        <end position="182"/>
    </location>
</feature>
<accession>A0A8H2X8Y5</accession>
<gene>
    <name evidence="2" type="ORF">RDB_LOCUS9527</name>
</gene>